<organism evidence="2 3">
    <name type="scientific">Xenotaenia resolanae</name>
    <dbReference type="NCBI Taxonomy" id="208358"/>
    <lineage>
        <taxon>Eukaryota</taxon>
        <taxon>Metazoa</taxon>
        <taxon>Chordata</taxon>
        <taxon>Craniata</taxon>
        <taxon>Vertebrata</taxon>
        <taxon>Euteleostomi</taxon>
        <taxon>Actinopterygii</taxon>
        <taxon>Neopterygii</taxon>
        <taxon>Teleostei</taxon>
        <taxon>Neoteleostei</taxon>
        <taxon>Acanthomorphata</taxon>
        <taxon>Ovalentaria</taxon>
        <taxon>Atherinomorphae</taxon>
        <taxon>Cyprinodontiformes</taxon>
        <taxon>Goodeidae</taxon>
        <taxon>Xenotaenia</taxon>
    </lineage>
</organism>
<protein>
    <submittedName>
        <fullName evidence="2">Uncharacterized protein</fullName>
    </submittedName>
</protein>
<comment type="caution">
    <text evidence="2">The sequence shown here is derived from an EMBL/GenBank/DDBJ whole genome shotgun (WGS) entry which is preliminary data.</text>
</comment>
<feature type="non-terminal residue" evidence="2">
    <location>
        <position position="1"/>
    </location>
</feature>
<proteinExistence type="predicted"/>
<reference evidence="2 3" key="1">
    <citation type="submission" date="2021-06" db="EMBL/GenBank/DDBJ databases">
        <authorList>
            <person name="Palmer J.M."/>
        </authorList>
    </citation>
    <scope>NUCLEOTIDE SEQUENCE [LARGE SCALE GENOMIC DNA]</scope>
    <source>
        <strain evidence="2 3">XR_2019</strain>
        <tissue evidence="2">Muscle</tissue>
    </source>
</reference>
<feature type="region of interest" description="Disordered" evidence="1">
    <location>
        <begin position="35"/>
        <end position="57"/>
    </location>
</feature>
<dbReference type="Proteomes" id="UP001444071">
    <property type="component" value="Unassembled WGS sequence"/>
</dbReference>
<sequence>KKRKKKQLGCNLNGTNVCCFPFVRSSERCFVRMKPPPRARTKRDWSSRSAAPEARRETGCKWGRAELKKLLGALKALSQTTGGLEEVDYVVLKKRIPTRTVSE</sequence>
<gene>
    <name evidence="2" type="ORF">XENORESO_018916</name>
</gene>
<feature type="non-terminal residue" evidence="2">
    <location>
        <position position="103"/>
    </location>
</feature>
<dbReference type="EMBL" id="JAHRIM010036846">
    <property type="protein sequence ID" value="MEQ2266130.1"/>
    <property type="molecule type" value="Genomic_DNA"/>
</dbReference>
<accession>A0ABV0W9L1</accession>
<evidence type="ECO:0000313" key="2">
    <source>
        <dbReference type="EMBL" id="MEQ2266130.1"/>
    </source>
</evidence>
<evidence type="ECO:0000313" key="3">
    <source>
        <dbReference type="Proteomes" id="UP001444071"/>
    </source>
</evidence>
<keyword evidence="3" id="KW-1185">Reference proteome</keyword>
<name>A0ABV0W9L1_9TELE</name>
<evidence type="ECO:0000256" key="1">
    <source>
        <dbReference type="SAM" id="MobiDB-lite"/>
    </source>
</evidence>